<dbReference type="InterPro" id="IPR036249">
    <property type="entry name" value="Thioredoxin-like_sf"/>
</dbReference>
<dbReference type="EnsemblProtists" id="EOD20062">
    <property type="protein sequence ID" value="EOD20062"/>
    <property type="gene ID" value="EMIHUDRAFT_102068"/>
</dbReference>
<dbReference type="AlphaFoldDB" id="A0A0D3K6V8"/>
<dbReference type="PaxDb" id="2903-EOD20062"/>
<feature type="domain" description="Thioredoxin" evidence="2">
    <location>
        <begin position="22"/>
        <end position="178"/>
    </location>
</feature>
<dbReference type="EnsemblProtists" id="EOD31493">
    <property type="protein sequence ID" value="EOD31493"/>
    <property type="gene ID" value="EMIHUDRAFT_231900"/>
</dbReference>
<dbReference type="GO" id="GO:0031397">
    <property type="term" value="P:negative regulation of protein ubiquitination"/>
    <property type="evidence" value="ECO:0007669"/>
    <property type="project" value="TreeGrafter"/>
</dbReference>
<evidence type="ECO:0000313" key="4">
    <source>
        <dbReference type="Proteomes" id="UP000013827"/>
    </source>
</evidence>
<organism evidence="3 4">
    <name type="scientific">Emiliania huxleyi (strain CCMP1516)</name>
    <dbReference type="NCBI Taxonomy" id="280463"/>
    <lineage>
        <taxon>Eukaryota</taxon>
        <taxon>Haptista</taxon>
        <taxon>Haptophyta</taxon>
        <taxon>Prymnesiophyceae</taxon>
        <taxon>Isochrysidales</taxon>
        <taxon>Noelaerhabdaceae</taxon>
        <taxon>Emiliania</taxon>
    </lineage>
</organism>
<evidence type="ECO:0000256" key="1">
    <source>
        <dbReference type="SAM" id="SignalP"/>
    </source>
</evidence>
<dbReference type="GO" id="GO:0005634">
    <property type="term" value="C:nucleus"/>
    <property type="evidence" value="ECO:0007669"/>
    <property type="project" value="TreeGrafter"/>
</dbReference>
<protein>
    <recommendedName>
        <fullName evidence="2">Thioredoxin domain-containing protein</fullName>
    </recommendedName>
</protein>
<dbReference type="STRING" id="2903.R1CCG1"/>
<evidence type="ECO:0000313" key="3">
    <source>
        <dbReference type="EnsemblProtists" id="EOD31493"/>
    </source>
</evidence>
<dbReference type="RefSeq" id="XP_005772491.1">
    <property type="nucleotide sequence ID" value="XM_005772434.1"/>
</dbReference>
<dbReference type="KEGG" id="ehx:EMIHUDRAFT_231900"/>
<evidence type="ECO:0000259" key="2">
    <source>
        <dbReference type="PROSITE" id="PS51352"/>
    </source>
</evidence>
<dbReference type="PROSITE" id="PS51352">
    <property type="entry name" value="THIOREDOXIN_2"/>
    <property type="match status" value="1"/>
</dbReference>
<dbReference type="Pfam" id="PF13905">
    <property type="entry name" value="Thioredoxin_8"/>
    <property type="match status" value="1"/>
</dbReference>
<accession>A0A0D3K6V8</accession>
<feature type="chain" id="PRO_5044053632" description="Thioredoxin domain-containing protein" evidence="1">
    <location>
        <begin position="21"/>
        <end position="189"/>
    </location>
</feature>
<keyword evidence="1" id="KW-0732">Signal</keyword>
<dbReference type="KEGG" id="ehx:EMIHUDRAFT_102068"/>
<reference evidence="4" key="1">
    <citation type="journal article" date="2013" name="Nature">
        <title>Pan genome of the phytoplankton Emiliania underpins its global distribution.</title>
        <authorList>
            <person name="Read B.A."/>
            <person name="Kegel J."/>
            <person name="Klute M.J."/>
            <person name="Kuo A."/>
            <person name="Lefebvre S.C."/>
            <person name="Maumus F."/>
            <person name="Mayer C."/>
            <person name="Miller J."/>
            <person name="Monier A."/>
            <person name="Salamov A."/>
            <person name="Young J."/>
            <person name="Aguilar M."/>
            <person name="Claverie J.M."/>
            <person name="Frickenhaus S."/>
            <person name="Gonzalez K."/>
            <person name="Herman E.K."/>
            <person name="Lin Y.C."/>
            <person name="Napier J."/>
            <person name="Ogata H."/>
            <person name="Sarno A.F."/>
            <person name="Shmutz J."/>
            <person name="Schroeder D."/>
            <person name="de Vargas C."/>
            <person name="Verret F."/>
            <person name="von Dassow P."/>
            <person name="Valentin K."/>
            <person name="Van de Peer Y."/>
            <person name="Wheeler G."/>
            <person name="Dacks J.B."/>
            <person name="Delwiche C.F."/>
            <person name="Dyhrman S.T."/>
            <person name="Glockner G."/>
            <person name="John U."/>
            <person name="Richards T."/>
            <person name="Worden A.Z."/>
            <person name="Zhang X."/>
            <person name="Grigoriev I.V."/>
            <person name="Allen A.E."/>
            <person name="Bidle K."/>
            <person name="Borodovsky M."/>
            <person name="Bowler C."/>
            <person name="Brownlee C."/>
            <person name="Cock J.M."/>
            <person name="Elias M."/>
            <person name="Gladyshev V.N."/>
            <person name="Groth M."/>
            <person name="Guda C."/>
            <person name="Hadaegh A."/>
            <person name="Iglesias-Rodriguez M.D."/>
            <person name="Jenkins J."/>
            <person name="Jones B.M."/>
            <person name="Lawson T."/>
            <person name="Leese F."/>
            <person name="Lindquist E."/>
            <person name="Lobanov A."/>
            <person name="Lomsadze A."/>
            <person name="Malik S.B."/>
            <person name="Marsh M.E."/>
            <person name="Mackinder L."/>
            <person name="Mock T."/>
            <person name="Mueller-Roeber B."/>
            <person name="Pagarete A."/>
            <person name="Parker M."/>
            <person name="Probert I."/>
            <person name="Quesneville H."/>
            <person name="Raines C."/>
            <person name="Rensing S.A."/>
            <person name="Riano-Pachon D.M."/>
            <person name="Richier S."/>
            <person name="Rokitta S."/>
            <person name="Shiraiwa Y."/>
            <person name="Soanes D.M."/>
            <person name="van der Giezen M."/>
            <person name="Wahlund T.M."/>
            <person name="Williams B."/>
            <person name="Wilson W."/>
            <person name="Wolfe G."/>
            <person name="Wurch L.L."/>
        </authorList>
    </citation>
    <scope>NUCLEOTIDE SEQUENCE</scope>
</reference>
<dbReference type="GeneID" id="17265560"/>
<dbReference type="eggNOG" id="KOG2501">
    <property type="taxonomic scope" value="Eukaryota"/>
</dbReference>
<dbReference type="OMA" id="MSCANFN"/>
<dbReference type="PANTHER" id="PTHR46472:SF1">
    <property type="entry name" value="NUCLEOREDOXIN"/>
    <property type="match status" value="1"/>
</dbReference>
<dbReference type="Proteomes" id="UP000013827">
    <property type="component" value="Unassembled WGS sequence"/>
</dbReference>
<dbReference type="GO" id="GO:0004791">
    <property type="term" value="F:thioredoxin-disulfide reductase (NADPH) activity"/>
    <property type="evidence" value="ECO:0007669"/>
    <property type="project" value="TreeGrafter"/>
</dbReference>
<dbReference type="GeneID" id="17276767"/>
<dbReference type="PANTHER" id="PTHR46472">
    <property type="entry name" value="NUCLEOREDOXIN"/>
    <property type="match status" value="1"/>
</dbReference>
<reference evidence="3" key="2">
    <citation type="submission" date="2024-10" db="UniProtKB">
        <authorList>
            <consortium name="EnsemblProtists"/>
        </authorList>
    </citation>
    <scope>IDENTIFICATION</scope>
</reference>
<sequence length="189" mass="20122">MILPRVFASSLALAASSLRARPAVACAAAKHTLPSSVLDQQGAALSEAATTQQLGGKRVALYFSAGWCPMCTSFEPSLQQFLQASEDSGKPCSLIYVPSDRTEAEALRRAKGLGLLSVPFEEADALKKQFKIWAGAESMKLGPFGRRSGVPALVVLSSEGEELAFVPAEAQGVRALQSWPMDDPRGVWQ</sequence>
<feature type="signal peptide" evidence="1">
    <location>
        <begin position="1"/>
        <end position="20"/>
    </location>
</feature>
<proteinExistence type="predicted"/>
<name>A0A0D3K6V8_EMIH1</name>
<dbReference type="SUPFAM" id="SSF52833">
    <property type="entry name" value="Thioredoxin-like"/>
    <property type="match status" value="1"/>
</dbReference>
<dbReference type="InterPro" id="IPR013766">
    <property type="entry name" value="Thioredoxin_domain"/>
</dbReference>
<dbReference type="GO" id="GO:0030178">
    <property type="term" value="P:negative regulation of Wnt signaling pathway"/>
    <property type="evidence" value="ECO:0007669"/>
    <property type="project" value="TreeGrafter"/>
</dbReference>
<dbReference type="RefSeq" id="XP_005783922.1">
    <property type="nucleotide sequence ID" value="XM_005783865.1"/>
</dbReference>
<keyword evidence="4" id="KW-1185">Reference proteome</keyword>
<dbReference type="Gene3D" id="3.40.30.10">
    <property type="entry name" value="Glutaredoxin"/>
    <property type="match status" value="1"/>
</dbReference>
<dbReference type="InterPro" id="IPR012336">
    <property type="entry name" value="Thioredoxin-like_fold"/>
</dbReference>
<dbReference type="HOGENOM" id="CLU_1436890_0_0_1"/>